<evidence type="ECO:0000256" key="2">
    <source>
        <dbReference type="SAM" id="MobiDB-lite"/>
    </source>
</evidence>
<dbReference type="Gene3D" id="1.10.287.2620">
    <property type="match status" value="1"/>
</dbReference>
<evidence type="ECO:0000256" key="1">
    <source>
        <dbReference type="SAM" id="Coils"/>
    </source>
</evidence>
<feature type="domain" description="Dynein heavy chain linker" evidence="3">
    <location>
        <begin position="834"/>
        <end position="1089"/>
    </location>
</feature>
<evidence type="ECO:0000313" key="4">
    <source>
        <dbReference type="EMBL" id="CAK0828274.1"/>
    </source>
</evidence>
<dbReference type="PANTHER" id="PTHR45703">
    <property type="entry name" value="DYNEIN HEAVY CHAIN"/>
    <property type="match status" value="1"/>
</dbReference>
<gene>
    <name evidence="4" type="ORF">PCOR1329_LOCUS27546</name>
</gene>
<feature type="compositionally biased region" description="Low complexity" evidence="2">
    <location>
        <begin position="1166"/>
        <end position="1181"/>
    </location>
</feature>
<feature type="compositionally biased region" description="Low complexity" evidence="2">
    <location>
        <begin position="1106"/>
        <end position="1115"/>
    </location>
</feature>
<feature type="region of interest" description="Disordered" evidence="2">
    <location>
        <begin position="1223"/>
        <end position="1277"/>
    </location>
</feature>
<feature type="compositionally biased region" description="Low complexity" evidence="2">
    <location>
        <begin position="1223"/>
        <end position="1247"/>
    </location>
</feature>
<evidence type="ECO:0000313" key="5">
    <source>
        <dbReference type="Proteomes" id="UP001189429"/>
    </source>
</evidence>
<reference evidence="4" key="1">
    <citation type="submission" date="2023-10" db="EMBL/GenBank/DDBJ databases">
        <authorList>
            <person name="Chen Y."/>
            <person name="Shah S."/>
            <person name="Dougan E. K."/>
            <person name="Thang M."/>
            <person name="Chan C."/>
        </authorList>
    </citation>
    <scope>NUCLEOTIDE SEQUENCE [LARGE SCALE GENOMIC DNA]</scope>
</reference>
<keyword evidence="5" id="KW-1185">Reference proteome</keyword>
<dbReference type="Proteomes" id="UP001189429">
    <property type="component" value="Unassembled WGS sequence"/>
</dbReference>
<dbReference type="PANTHER" id="PTHR45703:SF1">
    <property type="entry name" value="DYNEINS HEAVY CHAIN"/>
    <property type="match status" value="1"/>
</dbReference>
<dbReference type="EMBL" id="CAUYUJ010010001">
    <property type="protein sequence ID" value="CAK0828274.1"/>
    <property type="molecule type" value="Genomic_DNA"/>
</dbReference>
<name>A0ABN9S8R3_9DINO</name>
<dbReference type="Pfam" id="PF08393">
    <property type="entry name" value="DHC_N2"/>
    <property type="match status" value="1"/>
</dbReference>
<dbReference type="InterPro" id="IPR013602">
    <property type="entry name" value="Dynein_heavy_linker"/>
</dbReference>
<evidence type="ECO:0000259" key="3">
    <source>
        <dbReference type="Pfam" id="PF08393"/>
    </source>
</evidence>
<dbReference type="InterPro" id="IPR026983">
    <property type="entry name" value="DHC"/>
</dbReference>
<sequence length="1361" mass="147323">MGTLRALDRSQRSHLGAFASAGGLEVLASWIRRHPVCRYACLAVLQGIPVTTRSPHSASLAETVAEVLRSDADERNREKAQEIMESWSSQAMLEEDVAEDARLGSPAATAESWRARMPRSPSAPLASIAAASLAPGAAVESLFRWPDSEDVAFSDSPVREVTHTTFRCGLRVAQGSPLDREISDAGLSHKDFFEGLHRYNHYVAEGVPASLVAPFETTRLASVGALVESDSFWRLAPDLGASGRAGVVSEVLLEATEDYELAVRRATVDHLLLDERARRRAGVHFVPRREARWGDGVLRGVEGAVGRPAPEAWGPAARAARAAVAASLGCFSRASVALLDLWERELAGLLLVDLPEPAASEAELLGPGAFFAAQAAQLRAVRGRLEGEWRERTAELLRAQQAAHGVGAELLRRAASVLMAIQVRGAVERSISALVGFLGRFGQKEPMAPDRAARLGGRDDADTSFLVVRLTVEEGAVRFAAPLRELGGGLLDVFRRLVTGLSGLVEPGAGGDGSGGPLECQCEALLSDSRAQLAISFIGDVVSLNTTSAEKTLRLYDEFEFLLEEEAKVRRLVQGGPLTQQEYVSHIERLLEAEARLSRSRPEFVRLQLVSVDCRSVNEALRQGAAAAVGVLLQAVADVLLSMADALIGDFEALATRLSRRSEAELTALPSVSELVSFEAAAAEFRAGGREALLEAFGRLCDWLAFAQRCEERCCVPALSGAHFQRVSDASGWVGYIDEVADDAEERLQREREMLEQGFEERRGALLEEIQRLRDAGAVLRSCSNLRHAEEYLERAECLRAELARARVEAGALSEQERSFGWEPRELEELRRGEQELEPLCSLWALACDLARAERSMLRAALFSLDPIQLRREVHAMLQEAQRLREVFLEDSTGASSACGAMASRAPTNVAGQLEKLATRVLTRHVGLAQALCNESLQARHWEQISGVLGVHIHADAHVTLKGLLASQEAEAGGHALQLQLISEAATREHEIERLLDAMETDWKFVELEFHLFHSSRALVLAEASLEEVRVVIQDQLRKTVSARLSPQSAAWAARLASWEEWLVLADEVAEGWASAQELWTRVEPISSSAGGTSSSSCRWRAACSVAPTDSGSGSRARRASRSSQWPPSSRRGSRPSSPPAAGSLTRRCEAWPTCGRPSGRPFRGSTSSTTASSWASLRTSGTPAGRLNRCSGFSLASTTSWRWTRRVPPQWLGWSLHSASACTSSRSSSWTPTRAPSRSGSAGSRPPCAPPCAPRAWTASSSGAPTTMRPGRGSTRRRSFCAPAWCCGRRRWSAPCPSTAASRGSHATSAASSRGWCAHCAAPPAAARLPVALPPTPPARRTPGTRAQLAPPRRRRRRRS</sequence>
<dbReference type="Gene3D" id="1.20.140.100">
    <property type="entry name" value="Dynein heavy chain, N-terminal domain 2"/>
    <property type="match status" value="1"/>
</dbReference>
<keyword evidence="1" id="KW-0175">Coiled coil</keyword>
<proteinExistence type="predicted"/>
<feature type="region of interest" description="Disordered" evidence="2">
    <location>
        <begin position="1329"/>
        <end position="1361"/>
    </location>
</feature>
<protein>
    <recommendedName>
        <fullName evidence="3">Dynein heavy chain linker domain-containing protein</fullName>
    </recommendedName>
</protein>
<feature type="coiled-coil region" evidence="1">
    <location>
        <begin position="786"/>
        <end position="816"/>
    </location>
</feature>
<accession>A0ABN9S8R3</accession>
<comment type="caution">
    <text evidence="4">The sequence shown here is derived from an EMBL/GenBank/DDBJ whole genome shotgun (WGS) entry which is preliminary data.</text>
</comment>
<feature type="compositionally biased region" description="Low complexity" evidence="2">
    <location>
        <begin position="1122"/>
        <end position="1131"/>
    </location>
</feature>
<organism evidence="4 5">
    <name type="scientific">Prorocentrum cordatum</name>
    <dbReference type="NCBI Taxonomy" id="2364126"/>
    <lineage>
        <taxon>Eukaryota</taxon>
        <taxon>Sar</taxon>
        <taxon>Alveolata</taxon>
        <taxon>Dinophyceae</taxon>
        <taxon>Prorocentrales</taxon>
        <taxon>Prorocentraceae</taxon>
        <taxon>Prorocentrum</taxon>
    </lineage>
</organism>
<feature type="region of interest" description="Disordered" evidence="2">
    <location>
        <begin position="1106"/>
        <end position="1181"/>
    </location>
</feature>
<dbReference type="InterPro" id="IPR042222">
    <property type="entry name" value="Dynein_2_N"/>
</dbReference>